<evidence type="ECO:0000256" key="4">
    <source>
        <dbReference type="ARBA" id="ARBA00022989"/>
    </source>
</evidence>
<feature type="transmembrane region" description="Helical" evidence="6">
    <location>
        <begin position="168"/>
        <end position="186"/>
    </location>
</feature>
<feature type="transmembrane region" description="Helical" evidence="6">
    <location>
        <begin position="223"/>
        <end position="245"/>
    </location>
</feature>
<feature type="transmembrane region" description="Helical" evidence="6">
    <location>
        <begin position="370"/>
        <end position="395"/>
    </location>
</feature>
<dbReference type="OrthoDB" id="112053at2157"/>
<comment type="subcellular location">
    <subcellularLocation>
        <location evidence="1">Cell membrane</location>
        <topology evidence="1">Multi-pass membrane protein</topology>
    </subcellularLocation>
</comment>
<evidence type="ECO:0000256" key="5">
    <source>
        <dbReference type="ARBA" id="ARBA00023136"/>
    </source>
</evidence>
<evidence type="ECO:0000313" key="7">
    <source>
        <dbReference type="EMBL" id="SFI72699.1"/>
    </source>
</evidence>
<feature type="transmembrane region" description="Helical" evidence="6">
    <location>
        <begin position="282"/>
        <end position="300"/>
    </location>
</feature>
<keyword evidence="2" id="KW-1003">Cell membrane</keyword>
<feature type="transmembrane region" description="Helical" evidence="6">
    <location>
        <begin position="407"/>
        <end position="427"/>
    </location>
</feature>
<evidence type="ECO:0000256" key="3">
    <source>
        <dbReference type="ARBA" id="ARBA00022692"/>
    </source>
</evidence>
<feature type="transmembrane region" description="Helical" evidence="6">
    <location>
        <begin position="7"/>
        <end position="28"/>
    </location>
</feature>
<feature type="transmembrane region" description="Helical" evidence="6">
    <location>
        <begin position="312"/>
        <end position="331"/>
    </location>
</feature>
<dbReference type="AlphaFoldDB" id="A0A1I3KJN7"/>
<feature type="transmembrane region" description="Helical" evidence="6">
    <location>
        <begin position="439"/>
        <end position="459"/>
    </location>
</feature>
<dbReference type="OMA" id="TMSHYIR"/>
<feature type="transmembrane region" description="Helical" evidence="6">
    <location>
        <begin position="40"/>
        <end position="63"/>
    </location>
</feature>
<dbReference type="Pfam" id="PF13440">
    <property type="entry name" value="Polysacc_synt_3"/>
    <property type="match status" value="1"/>
</dbReference>
<keyword evidence="3 6" id="KW-0812">Transmembrane</keyword>
<accession>A0A1I3KJN7</accession>
<dbReference type="RefSeq" id="WP_015233584.1">
    <property type="nucleotide sequence ID" value="NZ_FORO01000004.1"/>
</dbReference>
<proteinExistence type="predicted"/>
<dbReference type="EMBL" id="FORO01000004">
    <property type="protein sequence ID" value="SFI72699.1"/>
    <property type="molecule type" value="Genomic_DNA"/>
</dbReference>
<dbReference type="GeneID" id="14208102"/>
<evidence type="ECO:0000256" key="2">
    <source>
        <dbReference type="ARBA" id="ARBA00022475"/>
    </source>
</evidence>
<organism evidence="7 8">
    <name type="scientific">Natronobacterium gregoryi</name>
    <dbReference type="NCBI Taxonomy" id="44930"/>
    <lineage>
        <taxon>Archaea</taxon>
        <taxon>Methanobacteriati</taxon>
        <taxon>Methanobacteriota</taxon>
        <taxon>Stenosarchaea group</taxon>
        <taxon>Halobacteria</taxon>
        <taxon>Halobacteriales</taxon>
        <taxon>Natrialbaceae</taxon>
        <taxon>Natronobacterium</taxon>
    </lineage>
</organism>
<keyword evidence="4 6" id="KW-1133">Transmembrane helix</keyword>
<dbReference type="GO" id="GO:0005886">
    <property type="term" value="C:plasma membrane"/>
    <property type="evidence" value="ECO:0007669"/>
    <property type="project" value="UniProtKB-SubCell"/>
</dbReference>
<protein>
    <submittedName>
        <fullName evidence="7">Membrane protein involved in the export of O-antigen and teichoic acid</fullName>
    </submittedName>
</protein>
<evidence type="ECO:0000256" key="6">
    <source>
        <dbReference type="SAM" id="Phobius"/>
    </source>
</evidence>
<dbReference type="PANTHER" id="PTHR30250:SF28">
    <property type="entry name" value="POLYSACCHARIDE BIOSYNTHESIS PROTEIN"/>
    <property type="match status" value="1"/>
</dbReference>
<sequence>MRLGQTSVIYFISKVAASVIGFLATIYFTRTLGEDIYGFYAITLALVSWLGLVKSVGFGQAIIKRMSEGEAPNEYLAAGFITKISLTLPVIIAIVVFSDQVNAYVGQPVSEFVIVLLVVSILKNIVSSALKGTHRIHVYAPLFTLKEVGRSVSMVVLVALSWGLSGMLAGHALGTLIIAIIGLWIVRPTVVVPKRHHFSQLFDFAKFSWLGSMRKKTFSEMDILVLGAFVSSGYVGIYSVAYTLGKFLDTFGDAMESTLFPELSKQSSSGDVNMVRALTNDALSYAGLFLIPGVVGAEILGERLMLLYGEGFGIGTHVLTILLLGILAYSYNKQLLNTLNAIDRPDLAFRANAVFIGANLVLNVALVYSIGWIGAAIATATSAAIGLVCSFYYTRRHVGFRVPVGEISRQILAALFMGIVVYSARAVGETHPVAAYNEVFVVSLVGLGAAVYFLVLLAISRTFRTTVSRNLPVDVPLAGS</sequence>
<feature type="transmembrane region" description="Helical" evidence="6">
    <location>
        <begin position="75"/>
        <end position="97"/>
    </location>
</feature>
<evidence type="ECO:0000313" key="8">
    <source>
        <dbReference type="Proteomes" id="UP000182829"/>
    </source>
</evidence>
<gene>
    <name evidence="7" type="ORF">SAMN05443661_10491</name>
</gene>
<reference evidence="7 8" key="1">
    <citation type="submission" date="2016-10" db="EMBL/GenBank/DDBJ databases">
        <authorList>
            <person name="de Groot N.N."/>
        </authorList>
    </citation>
    <scope>NUCLEOTIDE SEQUENCE [LARGE SCALE GENOMIC DNA]</scope>
    <source>
        <strain evidence="7 8">SP2</strain>
    </source>
</reference>
<evidence type="ECO:0000256" key="1">
    <source>
        <dbReference type="ARBA" id="ARBA00004651"/>
    </source>
</evidence>
<keyword evidence="5 6" id="KW-0472">Membrane</keyword>
<dbReference type="Proteomes" id="UP000182829">
    <property type="component" value="Unassembled WGS sequence"/>
</dbReference>
<dbReference type="PANTHER" id="PTHR30250">
    <property type="entry name" value="PST FAMILY PREDICTED COLANIC ACID TRANSPORTER"/>
    <property type="match status" value="1"/>
</dbReference>
<dbReference type="InterPro" id="IPR050833">
    <property type="entry name" value="Poly_Biosynth_Transport"/>
</dbReference>
<name>A0A1I3KJN7_9EURY</name>